<accession>A0A4R6TBI6</accession>
<gene>
    <name evidence="2" type="ORF">DFQ07_2580</name>
</gene>
<proteinExistence type="predicted"/>
<keyword evidence="3" id="KW-1185">Reference proteome</keyword>
<evidence type="ECO:0000313" key="2">
    <source>
        <dbReference type="EMBL" id="TDQ24038.1"/>
    </source>
</evidence>
<dbReference type="EMBL" id="SNYH01000005">
    <property type="protein sequence ID" value="TDQ24038.1"/>
    <property type="molecule type" value="Genomic_DNA"/>
</dbReference>
<keyword evidence="1" id="KW-0472">Membrane</keyword>
<reference evidence="2 3" key="1">
    <citation type="submission" date="2019-03" db="EMBL/GenBank/DDBJ databases">
        <title>Genomic Encyclopedia of Type Strains, Phase III (KMG-III): the genomes of soil and plant-associated and newly described type strains.</title>
        <authorList>
            <person name="Whitman W."/>
        </authorList>
    </citation>
    <scope>NUCLEOTIDE SEQUENCE [LARGE SCALE GENOMIC DNA]</scope>
    <source>
        <strain evidence="2 3">CECT 8283</strain>
    </source>
</reference>
<comment type="caution">
    <text evidence="2">The sequence shown here is derived from an EMBL/GenBank/DDBJ whole genome shotgun (WGS) entry which is preliminary data.</text>
</comment>
<dbReference type="Proteomes" id="UP000295390">
    <property type="component" value="Unassembled WGS sequence"/>
</dbReference>
<name>A0A4R6TBI6_9FLAO</name>
<evidence type="ECO:0000313" key="3">
    <source>
        <dbReference type="Proteomes" id="UP000295390"/>
    </source>
</evidence>
<keyword evidence="1" id="KW-0812">Transmembrane</keyword>
<organism evidence="2 3">
    <name type="scientific">Tenacibaculum caenipelagi</name>
    <dbReference type="NCBI Taxonomy" id="1325435"/>
    <lineage>
        <taxon>Bacteria</taxon>
        <taxon>Pseudomonadati</taxon>
        <taxon>Bacteroidota</taxon>
        <taxon>Flavobacteriia</taxon>
        <taxon>Flavobacteriales</taxon>
        <taxon>Flavobacteriaceae</taxon>
        <taxon>Tenacibaculum</taxon>
    </lineage>
</organism>
<protein>
    <submittedName>
        <fullName evidence="2">Uncharacterized protein</fullName>
    </submittedName>
</protein>
<keyword evidence="1" id="KW-1133">Transmembrane helix</keyword>
<evidence type="ECO:0000256" key="1">
    <source>
        <dbReference type="SAM" id="Phobius"/>
    </source>
</evidence>
<dbReference type="AlphaFoldDB" id="A0A4R6TBI6"/>
<feature type="transmembrane region" description="Helical" evidence="1">
    <location>
        <begin position="85"/>
        <end position="105"/>
    </location>
</feature>
<sequence length="114" mass="13330">MKDNFDEDYNKMKDILKEGKFKLNNPNFEETLMSRIVLEKNYKVGIRNLIKRALVCLIIGFILSISLVLLFLFNKMEFNNFYNLSSVICLFVLGIVGILLTDNFLKLLHNYNIS</sequence>
<feature type="transmembrane region" description="Helical" evidence="1">
    <location>
        <begin position="53"/>
        <end position="73"/>
    </location>
</feature>